<keyword evidence="1" id="KW-0472">Membrane</keyword>
<feature type="transmembrane region" description="Helical" evidence="1">
    <location>
        <begin position="95"/>
        <end position="117"/>
    </location>
</feature>
<keyword evidence="1" id="KW-0812">Transmembrane</keyword>
<gene>
    <name evidence="2" type="ORF">UY72_C0073G0003</name>
</gene>
<evidence type="ECO:0000313" key="2">
    <source>
        <dbReference type="EMBL" id="KKW28414.1"/>
    </source>
</evidence>
<organism evidence="2 3">
    <name type="scientific">Candidatus Uhrbacteria bacterium GW2011_GWD2_52_7</name>
    <dbReference type="NCBI Taxonomy" id="1618989"/>
    <lineage>
        <taxon>Bacteria</taxon>
        <taxon>Candidatus Uhriibacteriota</taxon>
    </lineage>
</organism>
<dbReference type="Proteomes" id="UP000034846">
    <property type="component" value="Unassembled WGS sequence"/>
</dbReference>
<reference evidence="2 3" key="1">
    <citation type="journal article" date="2015" name="Nature">
        <title>rRNA introns, odd ribosomes, and small enigmatic genomes across a large radiation of phyla.</title>
        <authorList>
            <person name="Brown C.T."/>
            <person name="Hug L.A."/>
            <person name="Thomas B.C."/>
            <person name="Sharon I."/>
            <person name="Castelle C.J."/>
            <person name="Singh A."/>
            <person name="Wilkins M.J."/>
            <person name="Williams K.H."/>
            <person name="Banfield J.F."/>
        </authorList>
    </citation>
    <scope>NUCLEOTIDE SEQUENCE [LARGE SCALE GENOMIC DNA]</scope>
</reference>
<sequence length="170" mass="18698">MIGGIFAAMLFVVSKMLEESVVQSLPMPFAAFPVTLTFGLLVMHRHDSLIGVAWLVIMAIATHTWGYGNIAVVPFIVGAIVAMPLQQKIFANRSVYALVGLGLGMYAAMVVSAYAIAGLHTFWSDDAWLPEQFFRHRIAEGVLLVLGLYAGDEVARRLGGWGRRTFYVHR</sequence>
<protein>
    <submittedName>
        <fullName evidence="2">Uncharacterized protein</fullName>
    </submittedName>
</protein>
<comment type="caution">
    <text evidence="2">The sequence shown here is derived from an EMBL/GenBank/DDBJ whole genome shotgun (WGS) entry which is preliminary data.</text>
</comment>
<name>A0A0G2A7W6_9BACT</name>
<evidence type="ECO:0000313" key="3">
    <source>
        <dbReference type="Proteomes" id="UP000034846"/>
    </source>
</evidence>
<dbReference type="EMBL" id="LCRD01000073">
    <property type="protein sequence ID" value="KKW28414.1"/>
    <property type="molecule type" value="Genomic_DNA"/>
</dbReference>
<keyword evidence="1" id="KW-1133">Transmembrane helix</keyword>
<evidence type="ECO:0000256" key="1">
    <source>
        <dbReference type="SAM" id="Phobius"/>
    </source>
</evidence>
<proteinExistence type="predicted"/>
<accession>A0A0G2A7W6</accession>
<feature type="transmembrane region" description="Helical" evidence="1">
    <location>
        <begin position="55"/>
        <end position="83"/>
    </location>
</feature>
<dbReference type="AlphaFoldDB" id="A0A0G2A7W6"/>